<protein>
    <recommendedName>
        <fullName evidence="1">RING-type domain-containing protein</fullName>
    </recommendedName>
</protein>
<dbReference type="InterPro" id="IPR013083">
    <property type="entry name" value="Znf_RING/FYVE/PHD"/>
</dbReference>
<proteinExistence type="predicted"/>
<reference evidence="2" key="1">
    <citation type="journal article" date="2020" name="Nature">
        <title>Giant virus diversity and host interactions through global metagenomics.</title>
        <authorList>
            <person name="Schulz F."/>
            <person name="Roux S."/>
            <person name="Paez-Espino D."/>
            <person name="Jungbluth S."/>
            <person name="Walsh D.A."/>
            <person name="Denef V.J."/>
            <person name="McMahon K.D."/>
            <person name="Konstantinidis K.T."/>
            <person name="Eloe-Fadrosh E.A."/>
            <person name="Kyrpides N.C."/>
            <person name="Woyke T."/>
        </authorList>
    </citation>
    <scope>NUCLEOTIDE SEQUENCE</scope>
    <source>
        <strain evidence="2">GVMAG-M-3300009180-1</strain>
    </source>
</reference>
<sequence length="203" mass="23494">MPCRICRQTGHNARTCQSELALPDLFDLDTVDRFNLDTETVFLEELWRDAEEPVEYPESEIEKKECMVCYEEVLDESVTIKCGHIYCVTCFVKHMRTQGTCAYCRTEVCEPPAKKSLGPDSRASVIDQWLENSRDLNDLIRGEFVRQMRDNLANNNNLIRTETVNMVENLCVEAARNTNMTFGLWMAGIRASEYTSYWYESEA</sequence>
<accession>A0A6C0F408</accession>
<dbReference type="EMBL" id="MN739020">
    <property type="protein sequence ID" value="QHT35363.1"/>
    <property type="molecule type" value="Genomic_DNA"/>
</dbReference>
<feature type="domain" description="RING-type" evidence="1">
    <location>
        <begin position="66"/>
        <end position="105"/>
    </location>
</feature>
<organism evidence="2">
    <name type="scientific">viral metagenome</name>
    <dbReference type="NCBI Taxonomy" id="1070528"/>
    <lineage>
        <taxon>unclassified sequences</taxon>
        <taxon>metagenomes</taxon>
        <taxon>organismal metagenomes</taxon>
    </lineage>
</organism>
<dbReference type="Pfam" id="PF13639">
    <property type="entry name" value="zf-RING_2"/>
    <property type="match status" value="1"/>
</dbReference>
<dbReference type="Gene3D" id="3.30.40.10">
    <property type="entry name" value="Zinc/RING finger domain, C3HC4 (zinc finger)"/>
    <property type="match status" value="1"/>
</dbReference>
<dbReference type="PROSITE" id="PS50089">
    <property type="entry name" value="ZF_RING_2"/>
    <property type="match status" value="1"/>
</dbReference>
<dbReference type="AlphaFoldDB" id="A0A6C0F408"/>
<name>A0A6C0F408_9ZZZZ</name>
<dbReference type="InterPro" id="IPR001841">
    <property type="entry name" value="Znf_RING"/>
</dbReference>
<dbReference type="SUPFAM" id="SSF57850">
    <property type="entry name" value="RING/U-box"/>
    <property type="match status" value="1"/>
</dbReference>
<evidence type="ECO:0000259" key="1">
    <source>
        <dbReference type="PROSITE" id="PS50089"/>
    </source>
</evidence>
<dbReference type="SMART" id="SM00184">
    <property type="entry name" value="RING"/>
    <property type="match status" value="1"/>
</dbReference>
<evidence type="ECO:0000313" key="2">
    <source>
        <dbReference type="EMBL" id="QHT35363.1"/>
    </source>
</evidence>